<evidence type="ECO:0000313" key="2">
    <source>
        <dbReference type="Proteomes" id="UP001199296"/>
    </source>
</evidence>
<dbReference type="RefSeq" id="WP_229346490.1">
    <property type="nucleotide sequence ID" value="NZ_JAJFAT010000017.1"/>
</dbReference>
<comment type="caution">
    <text evidence="1">The sequence shown here is derived from an EMBL/GenBank/DDBJ whole genome shotgun (WGS) entry which is preliminary data.</text>
</comment>
<protein>
    <recommendedName>
        <fullName evidence="3">Regulatory protein RecX</fullName>
    </recommendedName>
</protein>
<dbReference type="EMBL" id="JAJFAT010000017">
    <property type="protein sequence ID" value="MCC3145790.1"/>
    <property type="molecule type" value="Genomic_DNA"/>
</dbReference>
<evidence type="ECO:0008006" key="3">
    <source>
        <dbReference type="Google" id="ProtNLM"/>
    </source>
</evidence>
<accession>A0AAW4X201</accession>
<keyword evidence="2" id="KW-1185">Reference proteome</keyword>
<dbReference type="Proteomes" id="UP001199296">
    <property type="component" value="Unassembled WGS sequence"/>
</dbReference>
<reference evidence="1 2" key="1">
    <citation type="submission" date="2021-10" db="EMBL/GenBank/DDBJ databases">
        <authorList>
            <person name="Grouzdev D.S."/>
            <person name="Pantiukh K.S."/>
            <person name="Krutkina M.S."/>
        </authorList>
    </citation>
    <scope>NUCLEOTIDE SEQUENCE [LARGE SCALE GENOMIC DNA]</scope>
    <source>
        <strain evidence="1 2">Z-7514</strain>
    </source>
</reference>
<dbReference type="AlphaFoldDB" id="A0AAW4X201"/>
<name>A0AAW4X201_9FIRM</name>
<gene>
    <name evidence="1" type="ORF">LJ207_10685</name>
</gene>
<proteinExistence type="predicted"/>
<sequence length="143" mass="17396">MFLDIKEDIFNLNEEYSNLKLYEVEIRLIEIEKKIVRILNEENLLIKPLVKNFKIYVKETKDDIYQEREKLRVKSLIELKNKITDVIEEHKRSKNYHRNLIRSLKQKNLEGSTRKEKYSTNLKITLLEEGYSEEEIEGFFRRS</sequence>
<evidence type="ECO:0000313" key="1">
    <source>
        <dbReference type="EMBL" id="MCC3145790.1"/>
    </source>
</evidence>
<organism evidence="1 2">
    <name type="scientific">Halanaerobium polyolivorans</name>
    <dbReference type="NCBI Taxonomy" id="2886943"/>
    <lineage>
        <taxon>Bacteria</taxon>
        <taxon>Bacillati</taxon>
        <taxon>Bacillota</taxon>
        <taxon>Clostridia</taxon>
        <taxon>Halanaerobiales</taxon>
        <taxon>Halanaerobiaceae</taxon>
        <taxon>Halanaerobium</taxon>
    </lineage>
</organism>